<evidence type="ECO:0000256" key="6">
    <source>
        <dbReference type="ARBA" id="ARBA00022824"/>
    </source>
</evidence>
<evidence type="ECO:0000256" key="7">
    <source>
        <dbReference type="ARBA" id="ARBA00023180"/>
    </source>
</evidence>
<dbReference type="InterPro" id="IPR017853">
    <property type="entry name" value="GH"/>
</dbReference>
<dbReference type="PROSITE" id="PS00707">
    <property type="entry name" value="GLYCOSYL_HYDROL_F31_2"/>
    <property type="match status" value="1"/>
</dbReference>
<dbReference type="CDD" id="cd14752">
    <property type="entry name" value="GH31_N"/>
    <property type="match status" value="1"/>
</dbReference>
<keyword evidence="5 11" id="KW-0378">Hydrolase</keyword>
<dbReference type="GO" id="GO:0005975">
    <property type="term" value="P:carbohydrate metabolic process"/>
    <property type="evidence" value="ECO:0007669"/>
    <property type="project" value="InterPro"/>
</dbReference>
<dbReference type="PANTHER" id="PTHR22762">
    <property type="entry name" value="ALPHA-GLUCOSIDASE"/>
    <property type="match status" value="1"/>
</dbReference>
<keyword evidence="8 11" id="KW-0326">Glycosidase</keyword>
<evidence type="ECO:0000313" key="17">
    <source>
        <dbReference type="Proteomes" id="UP000585474"/>
    </source>
</evidence>
<dbReference type="GO" id="GO:0090599">
    <property type="term" value="F:alpha-glucosidase activity"/>
    <property type="evidence" value="ECO:0007669"/>
    <property type="project" value="TreeGrafter"/>
</dbReference>
<evidence type="ECO:0000256" key="1">
    <source>
        <dbReference type="ARBA" id="ARBA00004240"/>
    </source>
</evidence>
<evidence type="ECO:0000256" key="4">
    <source>
        <dbReference type="ARBA" id="ARBA00022729"/>
    </source>
</evidence>
<keyword evidence="4 12" id="KW-0732">Signal</keyword>
<dbReference type="Pfam" id="PF13802">
    <property type="entry name" value="Gal_mutarotas_2"/>
    <property type="match status" value="1"/>
</dbReference>
<dbReference type="Gene3D" id="2.60.40.1760">
    <property type="entry name" value="glycosyl hydrolase (family 31)"/>
    <property type="match status" value="1"/>
</dbReference>
<organism evidence="16 17">
    <name type="scientific">Actinidia rufa</name>
    <dbReference type="NCBI Taxonomy" id="165716"/>
    <lineage>
        <taxon>Eukaryota</taxon>
        <taxon>Viridiplantae</taxon>
        <taxon>Streptophyta</taxon>
        <taxon>Embryophyta</taxon>
        <taxon>Tracheophyta</taxon>
        <taxon>Spermatophyta</taxon>
        <taxon>Magnoliopsida</taxon>
        <taxon>eudicotyledons</taxon>
        <taxon>Gunneridae</taxon>
        <taxon>Pentapetalae</taxon>
        <taxon>asterids</taxon>
        <taxon>Ericales</taxon>
        <taxon>Actinidiaceae</taxon>
        <taxon>Actinidia</taxon>
    </lineage>
</organism>
<dbReference type="Gene3D" id="2.60.40.1180">
    <property type="entry name" value="Golgi alpha-mannosidase II"/>
    <property type="match status" value="2"/>
</dbReference>
<evidence type="ECO:0000259" key="14">
    <source>
        <dbReference type="Pfam" id="PF13802"/>
    </source>
</evidence>
<evidence type="ECO:0000256" key="2">
    <source>
        <dbReference type="ARBA" id="ARBA00004833"/>
    </source>
</evidence>
<keyword evidence="7" id="KW-0325">Glycoprotein</keyword>
<dbReference type="PROSITE" id="PS00129">
    <property type="entry name" value="GLYCOSYL_HYDROL_F31_1"/>
    <property type="match status" value="1"/>
</dbReference>
<feature type="domain" description="Glycosyl hydrolase family 31 C-terminal" evidence="15">
    <location>
        <begin position="826"/>
        <end position="913"/>
    </location>
</feature>
<dbReference type="SUPFAM" id="SSF74650">
    <property type="entry name" value="Galactose mutarotase-like"/>
    <property type="match status" value="1"/>
</dbReference>
<sequence>MRSVSLYHHLLCFSLLLVTHLTSVSSWKRDEFRNCNQTPFCKRARSRKPGSCSLIAADVSISDGDLTAKLIPPNPENPEDQSPINPLILTISVYQDGVLRLKIDEDPSFDPPKKRFEVPDVIVPEFLEKKLWLQRLSEEVIGTDSGPSSVVYLLDEYEAVLRHDPFEVFVRGKGGKRVLSLNSNGLFDFEQLRVKKEGEDWEERFRGHTDTRPYGPQSISFDVSFYGADFVYGIPEHATSLALKPTSGPGVEESEPYRLFNLDVFEYIHESPFGIYGSIPVMISHGKARGTSGFFWLNAAEMQIDVLGSGWDAESGIALPSDQSQIDTLWMSEAGVVDAFFFVGPGPKDVVRQYTSVTGTPAMPQFFATAYHQCRWNYRDEEDVAQVDSKFDEHDIPYDVLWLDIEHTDGKRYFTWDRVLFPHPEEMQNKLAAKGRHMVTIVDPHIKRDESFHLHKEATQKGYYVKDATGKDYDGWCWPGSSSYPDMLNPEIRSWWADKFLLENYVGSTPSLYIWNDMNEPSVFNGPESNFVCVRMACRGVLMRVRLSFRRCEWLRRVHFMVLRQAKKAEPEGNEPITGLVGVREGLCSETLAEQAAQFRVEKKTRRPVVVFNRDSLAKKSRGISHLIGEEEELVDAVGMRNLEEFQLKEWVKTKMTVTMPRDALHIGGVEHRELHNAYGYYFHMATADGLVKRGDGKVRPFVLSRAIFPGSQRHGAIWTGDNTAEWEQLRVSVPMILTLGLTGITFSGADVGGFFGNPGPELLVRWYQLGAYYPFFRAHAHHDTKRREPWLFGERNTELMKEAIHIRYALLPYFYTLFREANTTGVPVMRPLWMEFPADEATFSNDEAFMVGSSLLVQGVFTERAKHASVYLPSGQSWYYLNSGTAYKGGRTHKMEVSEESIPAFQRAGTIIPRKDRFRRSSTQMENDPYTLVIALNSTQEAEGELYIDDGKSFEFAKGAYIHRRFVFSNGKLTSSNTSPSASGKSRFSSDCVIERIILLGYSPGSKSALIEPANQKAEIELGPLYLRNGRSPTVVTIRKPNVRIADNWTIQVL</sequence>
<comment type="similarity">
    <text evidence="3 11">Belongs to the glycosyl hydrolase 31 family.</text>
</comment>
<dbReference type="Proteomes" id="UP000585474">
    <property type="component" value="Unassembled WGS sequence"/>
</dbReference>
<feature type="domain" description="Glycoside hydrolase family 31 N-terminal" evidence="14">
    <location>
        <begin position="89"/>
        <end position="305"/>
    </location>
</feature>
<name>A0A7J0EXZ8_9ERIC</name>
<dbReference type="EMBL" id="BJWL01000007">
    <property type="protein sequence ID" value="GFY91334.1"/>
    <property type="molecule type" value="Genomic_DNA"/>
</dbReference>
<keyword evidence="17" id="KW-1185">Reference proteome</keyword>
<evidence type="ECO:0000259" key="13">
    <source>
        <dbReference type="Pfam" id="PF01055"/>
    </source>
</evidence>
<evidence type="ECO:0000256" key="10">
    <source>
        <dbReference type="ARBA" id="ARBA00073689"/>
    </source>
</evidence>
<evidence type="ECO:0000256" key="12">
    <source>
        <dbReference type="SAM" id="SignalP"/>
    </source>
</evidence>
<evidence type="ECO:0000256" key="9">
    <source>
        <dbReference type="ARBA" id="ARBA00042895"/>
    </source>
</evidence>
<dbReference type="FunFam" id="3.20.20.80:FF:000046">
    <property type="entry name" value="Glucosidase alpha, neutral C"/>
    <property type="match status" value="1"/>
</dbReference>
<dbReference type="OrthoDB" id="3237269at2759"/>
<dbReference type="InterPro" id="IPR011013">
    <property type="entry name" value="Gal_mutarotase_sf_dom"/>
</dbReference>
<keyword evidence="6" id="KW-0256">Endoplasmic reticulum</keyword>
<dbReference type="InterPro" id="IPR030458">
    <property type="entry name" value="Glyco_hydro_31_AS"/>
</dbReference>
<dbReference type="InterPro" id="IPR025887">
    <property type="entry name" value="Glyco_hydro_31_N_dom"/>
</dbReference>
<evidence type="ECO:0000313" key="16">
    <source>
        <dbReference type="EMBL" id="GFY91334.1"/>
    </source>
</evidence>
<dbReference type="CDD" id="cd06603">
    <property type="entry name" value="GH31_GANC_GANAB_alpha"/>
    <property type="match status" value="1"/>
</dbReference>
<dbReference type="InterPro" id="IPR000322">
    <property type="entry name" value="Glyco_hydro_31_TIM"/>
</dbReference>
<dbReference type="FunFam" id="3.20.20.80:FF:000039">
    <property type="entry name" value="Glucosidase, alpha neutral C"/>
    <property type="match status" value="1"/>
</dbReference>
<reference evidence="16 17" key="1">
    <citation type="submission" date="2019-07" db="EMBL/GenBank/DDBJ databases">
        <title>De Novo Assembly of kiwifruit Actinidia rufa.</title>
        <authorList>
            <person name="Sugita-Konishi S."/>
            <person name="Sato K."/>
            <person name="Mori E."/>
            <person name="Abe Y."/>
            <person name="Kisaki G."/>
            <person name="Hamano K."/>
            <person name="Suezawa K."/>
            <person name="Otani M."/>
            <person name="Fukuda T."/>
            <person name="Manabe T."/>
            <person name="Gomi K."/>
            <person name="Tabuchi M."/>
            <person name="Akimitsu K."/>
            <person name="Kataoka I."/>
        </authorList>
    </citation>
    <scope>NUCLEOTIDE SEQUENCE [LARGE SCALE GENOMIC DNA]</scope>
    <source>
        <strain evidence="17">cv. Fuchu</strain>
    </source>
</reference>
<comment type="pathway">
    <text evidence="2">Glycan metabolism; N-glycan metabolism.</text>
</comment>
<evidence type="ECO:0000256" key="5">
    <source>
        <dbReference type="ARBA" id="ARBA00022801"/>
    </source>
</evidence>
<dbReference type="InterPro" id="IPR013780">
    <property type="entry name" value="Glyco_hydro_b"/>
</dbReference>
<dbReference type="SUPFAM" id="SSF51011">
    <property type="entry name" value="Glycosyl hydrolase domain"/>
    <property type="match status" value="1"/>
</dbReference>
<dbReference type="Pfam" id="PF21365">
    <property type="entry name" value="Glyco_hydro_31_3rd"/>
    <property type="match status" value="1"/>
</dbReference>
<evidence type="ECO:0000256" key="11">
    <source>
        <dbReference type="RuleBase" id="RU361185"/>
    </source>
</evidence>
<comment type="caution">
    <text evidence="16">The sequence shown here is derived from an EMBL/GenBank/DDBJ whole genome shotgun (WGS) entry which is preliminary data.</text>
</comment>
<dbReference type="PANTHER" id="PTHR22762:SF54">
    <property type="entry name" value="BCDNA.GH04962"/>
    <property type="match status" value="1"/>
</dbReference>
<gene>
    <name evidence="16" type="ORF">Acr_07g0015300</name>
</gene>
<feature type="chain" id="PRO_5029821196" description="Probable glucan 1,3-alpha-glucosidase" evidence="12">
    <location>
        <begin position="27"/>
        <end position="1055"/>
    </location>
</feature>
<accession>A0A7J0EXZ8</accession>
<dbReference type="InterPro" id="IPR030459">
    <property type="entry name" value="Glyco_hydro_31_CS"/>
</dbReference>
<evidence type="ECO:0000256" key="3">
    <source>
        <dbReference type="ARBA" id="ARBA00007806"/>
    </source>
</evidence>
<dbReference type="GO" id="GO:0006491">
    <property type="term" value="P:N-glycan processing"/>
    <property type="evidence" value="ECO:0007669"/>
    <property type="project" value="TreeGrafter"/>
</dbReference>
<comment type="subcellular location">
    <subcellularLocation>
        <location evidence="1">Endoplasmic reticulum</location>
    </subcellularLocation>
</comment>
<dbReference type="SUPFAM" id="SSF51445">
    <property type="entry name" value="(Trans)glycosidases"/>
    <property type="match status" value="1"/>
</dbReference>
<evidence type="ECO:0000259" key="15">
    <source>
        <dbReference type="Pfam" id="PF21365"/>
    </source>
</evidence>
<dbReference type="Pfam" id="PF01055">
    <property type="entry name" value="Glyco_hydro_31_2nd"/>
    <property type="match status" value="1"/>
</dbReference>
<dbReference type="InterPro" id="IPR048395">
    <property type="entry name" value="Glyco_hydro_31_C"/>
</dbReference>
<evidence type="ECO:0000256" key="8">
    <source>
        <dbReference type="ARBA" id="ARBA00023295"/>
    </source>
</evidence>
<dbReference type="AlphaFoldDB" id="A0A7J0EXZ8"/>
<feature type="domain" description="Glycoside hydrolase family 31 TIM barrel" evidence="13">
    <location>
        <begin position="361"/>
        <end position="818"/>
    </location>
</feature>
<feature type="signal peptide" evidence="12">
    <location>
        <begin position="1"/>
        <end position="26"/>
    </location>
</feature>
<dbReference type="GO" id="GO:0005783">
    <property type="term" value="C:endoplasmic reticulum"/>
    <property type="evidence" value="ECO:0007669"/>
    <property type="project" value="UniProtKB-SubCell"/>
</dbReference>
<protein>
    <recommendedName>
        <fullName evidence="10">Probable glucan 1,3-alpha-glucosidase</fullName>
    </recommendedName>
    <alternativeName>
        <fullName evidence="9">Glucosidase II subunit alpha</fullName>
    </alternativeName>
</protein>
<dbReference type="Gene3D" id="3.20.20.80">
    <property type="entry name" value="Glycosidases"/>
    <property type="match status" value="2"/>
</dbReference>
<proteinExistence type="inferred from homology"/>
<dbReference type="GO" id="GO:0030246">
    <property type="term" value="F:carbohydrate binding"/>
    <property type="evidence" value="ECO:0007669"/>
    <property type="project" value="InterPro"/>
</dbReference>